<feature type="compositionally biased region" description="Low complexity" evidence="5">
    <location>
        <begin position="881"/>
        <end position="908"/>
    </location>
</feature>
<feature type="compositionally biased region" description="Low complexity" evidence="5">
    <location>
        <begin position="825"/>
        <end position="836"/>
    </location>
</feature>
<dbReference type="KEGG" id="mng:MNEG_8239"/>
<dbReference type="SUPFAM" id="SSF52540">
    <property type="entry name" value="P-loop containing nucleoside triphosphate hydrolases"/>
    <property type="match status" value="1"/>
</dbReference>
<feature type="domain" description="DNA mismatch repair proteins mutS family" evidence="6">
    <location>
        <begin position="189"/>
        <end position="369"/>
    </location>
</feature>
<sequence length="979" mass="101507">MWLDVLAAKARCGTWLGGVMPQFTPWEDVFRPRAGAAARRRAAAAAWAAGASLSSAEDEGGDAGDDGGEGEGEAGGPVVRLKGLSHPLLLANFMKSRERLHRQLRLLGADPSVGAGGQQRAARPGGGNDAQARHKRRFLSNRKDNMAAAAGSGSESEEDEEAAKVAMLRRELRGLRAPRPLDLFIQPETSAVVITGPNTGGKTATMKAFGLAALMAKTGIPVPAQSPARLPCFSSILADIGDEQSLTANLIQALRAEADGKSLLLLDELGTGTDPTEGAALGVALLRRLVRGGVGCGALTVATTHHSIMTKLKFEDPRFENASVEFDSEKLEPTYKLLWGVPGRSNALYIAERLGLDADIIAAARANLGAFASAANAAIADLEEAQGELEREEVALWAVEQEEARLERKLADMKRSLQAKRDALEQLRLDRLAAVAAAASAVAKAARDERRAARRRAGPGGAFDTEFSRKLDSALLDNLSAGPGSVLSAIEDWQRVAAAPAGAPAGAAAAGKADEWWVPAWRGLLQDARAALAAARAVGVSLDGAGGGASGAGSVGGTWEEEELAAQVDALEAAAARRAAAKAAREARRGELLARAAAMEQASQDSWAARDAASAAETLRQQRQADGRDGEAASSLLDADEDEDEDLGLGLDLRELERQEAEAAAARRRTGAQARREREQAEALSRLEAALSKVDTAAEARAMQEALDREEAQQRRAMEREAAARAERERRDAIRVASSFEQQLAELEAAAAAAESVSRDGLAGLAADQRDDRERQAQAQWQRLQEAAEGRPHAGGGVSGFDADLELPSELLELIGALEQPPADSDAVGSSRSSSSSGGGGGVTGGALSASGGGGSGYAIPSSNGSYDSGGRNHNAGSINGTGSSNGVENSGGSSSSNGNGRSSNSISQQLEPWPEAEAAQGSSGGMDAAEAALLQEMERLEQLQALLGGSGGTRIGSTAGGQGGAKRKKKRKAKSQKL</sequence>
<dbReference type="SMART" id="SM00534">
    <property type="entry name" value="MUTSac"/>
    <property type="match status" value="1"/>
</dbReference>
<feature type="region of interest" description="Disordered" evidence="5">
    <location>
        <begin position="709"/>
        <end position="731"/>
    </location>
</feature>
<keyword evidence="3" id="KW-0238">DNA-binding</keyword>
<dbReference type="PANTHER" id="PTHR48466:SF2">
    <property type="entry name" value="OS10G0509000 PROTEIN"/>
    <property type="match status" value="1"/>
</dbReference>
<dbReference type="AlphaFoldDB" id="A0A0D2MG84"/>
<protein>
    <submittedName>
        <fullName evidence="7">DNA mismatch repair protein MutS2</fullName>
    </submittedName>
</protein>
<dbReference type="GeneID" id="25741115"/>
<evidence type="ECO:0000256" key="2">
    <source>
        <dbReference type="ARBA" id="ARBA00022840"/>
    </source>
</evidence>
<proteinExistence type="predicted"/>
<keyword evidence="2" id="KW-0067">ATP-binding</keyword>
<dbReference type="OrthoDB" id="1924787at2759"/>
<name>A0A0D2MG84_9CHLO</name>
<feature type="compositionally biased region" description="Basic residues" evidence="5">
    <location>
        <begin position="966"/>
        <end position="979"/>
    </location>
</feature>
<feature type="compositionally biased region" description="Gly residues" evidence="5">
    <location>
        <begin position="949"/>
        <end position="965"/>
    </location>
</feature>
<evidence type="ECO:0000256" key="5">
    <source>
        <dbReference type="SAM" id="MobiDB-lite"/>
    </source>
</evidence>
<keyword evidence="1" id="KW-0547">Nucleotide-binding</keyword>
<dbReference type="GO" id="GO:0030983">
    <property type="term" value="F:mismatched DNA binding"/>
    <property type="evidence" value="ECO:0007669"/>
    <property type="project" value="InterPro"/>
</dbReference>
<accession>A0A0D2MG84</accession>
<evidence type="ECO:0000313" key="8">
    <source>
        <dbReference type="Proteomes" id="UP000054498"/>
    </source>
</evidence>
<evidence type="ECO:0000256" key="3">
    <source>
        <dbReference type="ARBA" id="ARBA00023125"/>
    </source>
</evidence>
<dbReference type="Proteomes" id="UP000054498">
    <property type="component" value="Unassembled WGS sequence"/>
</dbReference>
<evidence type="ECO:0000313" key="7">
    <source>
        <dbReference type="EMBL" id="KIY99721.1"/>
    </source>
</evidence>
<feature type="compositionally biased region" description="Gly residues" evidence="5">
    <location>
        <begin position="837"/>
        <end position="857"/>
    </location>
</feature>
<feature type="region of interest" description="Disordered" evidence="5">
    <location>
        <begin position="51"/>
        <end position="78"/>
    </location>
</feature>
<dbReference type="InterPro" id="IPR000432">
    <property type="entry name" value="DNA_mismatch_repair_MutS_C"/>
</dbReference>
<feature type="region of interest" description="Disordered" evidence="5">
    <location>
        <begin position="757"/>
        <end position="979"/>
    </location>
</feature>
<evidence type="ECO:0000256" key="4">
    <source>
        <dbReference type="SAM" id="Coils"/>
    </source>
</evidence>
<feature type="compositionally biased region" description="Acidic residues" evidence="5">
    <location>
        <begin position="56"/>
        <end position="72"/>
    </location>
</feature>
<reference evidence="7 8" key="1">
    <citation type="journal article" date="2013" name="BMC Genomics">
        <title>Reconstruction of the lipid metabolism for the microalga Monoraphidium neglectum from its genome sequence reveals characteristics suitable for biofuel production.</title>
        <authorList>
            <person name="Bogen C."/>
            <person name="Al-Dilaimi A."/>
            <person name="Albersmeier A."/>
            <person name="Wichmann J."/>
            <person name="Grundmann M."/>
            <person name="Rupp O."/>
            <person name="Lauersen K.J."/>
            <person name="Blifernez-Klassen O."/>
            <person name="Kalinowski J."/>
            <person name="Goesmann A."/>
            <person name="Mussgnug J.H."/>
            <person name="Kruse O."/>
        </authorList>
    </citation>
    <scope>NUCLEOTIDE SEQUENCE [LARGE SCALE GENOMIC DNA]</scope>
    <source>
        <strain evidence="7 8">SAG 48.87</strain>
    </source>
</reference>
<gene>
    <name evidence="7" type="ORF">MNEG_8239</name>
</gene>
<organism evidence="7 8">
    <name type="scientific">Monoraphidium neglectum</name>
    <dbReference type="NCBI Taxonomy" id="145388"/>
    <lineage>
        <taxon>Eukaryota</taxon>
        <taxon>Viridiplantae</taxon>
        <taxon>Chlorophyta</taxon>
        <taxon>core chlorophytes</taxon>
        <taxon>Chlorophyceae</taxon>
        <taxon>CS clade</taxon>
        <taxon>Sphaeropleales</taxon>
        <taxon>Selenastraceae</taxon>
        <taxon>Monoraphidium</taxon>
    </lineage>
</organism>
<keyword evidence="4" id="KW-0175">Coiled coil</keyword>
<dbReference type="Pfam" id="PF00488">
    <property type="entry name" value="MutS_V"/>
    <property type="match status" value="1"/>
</dbReference>
<dbReference type="GO" id="GO:0006298">
    <property type="term" value="P:mismatch repair"/>
    <property type="evidence" value="ECO:0007669"/>
    <property type="project" value="InterPro"/>
</dbReference>
<dbReference type="InterPro" id="IPR027417">
    <property type="entry name" value="P-loop_NTPase"/>
</dbReference>
<dbReference type="RefSeq" id="XP_013898741.1">
    <property type="nucleotide sequence ID" value="XM_014043287.1"/>
</dbReference>
<dbReference type="Gene3D" id="3.40.50.300">
    <property type="entry name" value="P-loop containing nucleotide triphosphate hydrolases"/>
    <property type="match status" value="1"/>
</dbReference>
<feature type="region of interest" description="Disordered" evidence="5">
    <location>
        <begin position="110"/>
        <end position="161"/>
    </location>
</feature>
<feature type="coiled-coil region" evidence="4">
    <location>
        <begin position="372"/>
        <end position="430"/>
    </location>
</feature>
<evidence type="ECO:0000256" key="1">
    <source>
        <dbReference type="ARBA" id="ARBA00022741"/>
    </source>
</evidence>
<feature type="region of interest" description="Disordered" evidence="5">
    <location>
        <begin position="608"/>
        <end position="645"/>
    </location>
</feature>
<dbReference type="GO" id="GO:0140664">
    <property type="term" value="F:ATP-dependent DNA damage sensor activity"/>
    <property type="evidence" value="ECO:0007669"/>
    <property type="project" value="InterPro"/>
</dbReference>
<dbReference type="GO" id="GO:0005524">
    <property type="term" value="F:ATP binding"/>
    <property type="evidence" value="ECO:0007669"/>
    <property type="project" value="UniProtKB-KW"/>
</dbReference>
<dbReference type="InterPro" id="IPR045076">
    <property type="entry name" value="MutS"/>
</dbReference>
<evidence type="ECO:0000259" key="6">
    <source>
        <dbReference type="SMART" id="SM00534"/>
    </source>
</evidence>
<feature type="region of interest" description="Disordered" evidence="5">
    <location>
        <begin position="662"/>
        <end position="681"/>
    </location>
</feature>
<dbReference type="PANTHER" id="PTHR48466">
    <property type="entry name" value="OS10G0509000 PROTEIN-RELATED"/>
    <property type="match status" value="1"/>
</dbReference>
<keyword evidence="8" id="KW-1185">Reference proteome</keyword>
<dbReference type="EMBL" id="KK101761">
    <property type="protein sequence ID" value="KIY99721.1"/>
    <property type="molecule type" value="Genomic_DNA"/>
</dbReference>
<dbReference type="STRING" id="145388.A0A0D2MG84"/>